<comment type="caution">
    <text evidence="12">The sequence shown here is derived from an EMBL/GenBank/DDBJ whole genome shotgun (WGS) entry which is preliminary data.</text>
</comment>
<dbReference type="Proteomes" id="UP001363622">
    <property type="component" value="Unassembled WGS sequence"/>
</dbReference>
<comment type="subcellular location">
    <subcellularLocation>
        <location evidence="1 11">Mitochondrion inner membrane</location>
        <topology evidence="1 11">Single-pass membrane protein</topology>
    </subcellularLocation>
</comment>
<evidence type="ECO:0000256" key="10">
    <source>
        <dbReference type="ARBA" id="ARBA00023136"/>
    </source>
</evidence>
<keyword evidence="6 11" id="KW-0999">Mitochondrion inner membrane</keyword>
<keyword evidence="3 11" id="KW-0813">Transport</keyword>
<sequence length="96" mass="10816">MGGGGERLPNQYMGGWGDFGSPTQKGVSSYGLSMNRQRALGGAFHNAIFNTFRRTRQQILFWAPSMIGGYFLMHWAIERNEFLNSKEGRAMYADSE</sequence>
<keyword evidence="7 11" id="KW-0249">Electron transport</keyword>
<dbReference type="Gene3D" id="1.20.5.210">
    <property type="entry name" value="Cytochrome b-c1 complex subunit 8"/>
    <property type="match status" value="1"/>
</dbReference>
<dbReference type="InterPro" id="IPR004205">
    <property type="entry name" value="Cyt_bc1_su8"/>
</dbReference>
<dbReference type="EMBL" id="JBBPHU010000003">
    <property type="protein sequence ID" value="KAK7520545.1"/>
    <property type="molecule type" value="Genomic_DNA"/>
</dbReference>
<keyword evidence="9 11" id="KW-0496">Mitochondrion</keyword>
<dbReference type="PANTHER" id="PTHR12119:SF2">
    <property type="entry name" value="CYTOCHROME B-C1 COMPLEX SUBUNIT 8"/>
    <property type="match status" value="1"/>
</dbReference>
<comment type="similarity">
    <text evidence="2 11">Belongs to the UQCRQ/QCR8 family.</text>
</comment>
<dbReference type="Pfam" id="PF02939">
    <property type="entry name" value="UcrQ"/>
    <property type="match status" value="1"/>
</dbReference>
<keyword evidence="5 11" id="KW-0812">Transmembrane</keyword>
<evidence type="ECO:0000313" key="13">
    <source>
        <dbReference type="Proteomes" id="UP001363622"/>
    </source>
</evidence>
<evidence type="ECO:0000256" key="8">
    <source>
        <dbReference type="ARBA" id="ARBA00022989"/>
    </source>
</evidence>
<reference evidence="12 13" key="1">
    <citation type="submission" date="2024-04" db="EMBL/GenBank/DDBJ databases">
        <title>Phyllosticta paracitricarpa is synonymous to the EU quarantine fungus P. citricarpa based on phylogenomic analyses.</title>
        <authorList>
            <consortium name="Lawrence Berkeley National Laboratory"/>
            <person name="Van Ingen-Buijs V.A."/>
            <person name="Van Westerhoven A.C."/>
            <person name="Haridas S."/>
            <person name="Skiadas P."/>
            <person name="Martin F."/>
            <person name="Groenewald J.Z."/>
            <person name="Crous P.W."/>
            <person name="Seidl M.F."/>
        </authorList>
    </citation>
    <scope>NUCLEOTIDE SEQUENCE [LARGE SCALE GENOMIC DNA]</scope>
    <source>
        <strain evidence="12 13">CBS 123371</strain>
    </source>
</reference>
<organism evidence="12 13">
    <name type="scientific">Phyllosticta citriasiana</name>
    <dbReference type="NCBI Taxonomy" id="595635"/>
    <lineage>
        <taxon>Eukaryota</taxon>
        <taxon>Fungi</taxon>
        <taxon>Dikarya</taxon>
        <taxon>Ascomycota</taxon>
        <taxon>Pezizomycotina</taxon>
        <taxon>Dothideomycetes</taxon>
        <taxon>Dothideomycetes incertae sedis</taxon>
        <taxon>Botryosphaeriales</taxon>
        <taxon>Phyllostictaceae</taxon>
        <taxon>Phyllosticta</taxon>
    </lineage>
</organism>
<evidence type="ECO:0000256" key="7">
    <source>
        <dbReference type="ARBA" id="ARBA00022982"/>
    </source>
</evidence>
<dbReference type="SUPFAM" id="SSF81508">
    <property type="entry name" value="Ubiquinone-binding protein QP-C of cytochrome bc1 complex (Ubiquinol-cytochrome c reductase)"/>
    <property type="match status" value="1"/>
</dbReference>
<keyword evidence="8 11" id="KW-1133">Transmembrane helix</keyword>
<evidence type="ECO:0000256" key="11">
    <source>
        <dbReference type="RuleBase" id="RU368118"/>
    </source>
</evidence>
<evidence type="ECO:0000256" key="6">
    <source>
        <dbReference type="ARBA" id="ARBA00022792"/>
    </source>
</evidence>
<keyword evidence="10 11" id="KW-0472">Membrane</keyword>
<accession>A0ABR1KSQ3</accession>
<name>A0ABR1KSQ3_9PEZI</name>
<keyword evidence="13" id="KW-1185">Reference proteome</keyword>
<proteinExistence type="inferred from homology"/>
<evidence type="ECO:0000256" key="3">
    <source>
        <dbReference type="ARBA" id="ARBA00022448"/>
    </source>
</evidence>
<evidence type="ECO:0000256" key="2">
    <source>
        <dbReference type="ARBA" id="ARBA00007668"/>
    </source>
</evidence>
<gene>
    <name evidence="12" type="ORF">IWZ03DRAFT_373249</name>
</gene>
<evidence type="ECO:0000256" key="5">
    <source>
        <dbReference type="ARBA" id="ARBA00022692"/>
    </source>
</evidence>
<comment type="subunit">
    <text evidence="11">Component of the ubiquinol-cytochrome c oxidoreductase (cytochrome b-c1 complex, complex III, CIII), a multisubunit enzyme composed of 3 respiratory subunits cytochrome b, cytochrome c1 and Rieske protein, 2 core protein subunits, and additional low-molecular weight protein subunits. The complex exists as an obligatory dimer and forms supercomplexes (SCs) in the inner mitochondrial membrane with cytochrome c oxidase (complex IV, CIV).</text>
</comment>
<feature type="transmembrane region" description="Helical" evidence="11">
    <location>
        <begin position="59"/>
        <end position="77"/>
    </location>
</feature>
<keyword evidence="4 11" id="KW-0679">Respiratory chain</keyword>
<evidence type="ECO:0000256" key="1">
    <source>
        <dbReference type="ARBA" id="ARBA00004434"/>
    </source>
</evidence>
<evidence type="ECO:0000256" key="9">
    <source>
        <dbReference type="ARBA" id="ARBA00023128"/>
    </source>
</evidence>
<protein>
    <recommendedName>
        <fullName evidence="11">Cytochrome b-c1 complex subunit 8</fullName>
    </recommendedName>
    <alternativeName>
        <fullName evidence="11">Complex III subunit 8</fullName>
    </alternativeName>
</protein>
<evidence type="ECO:0000256" key="4">
    <source>
        <dbReference type="ARBA" id="ARBA00022660"/>
    </source>
</evidence>
<comment type="function">
    <text evidence="11">Component of the ubiquinol-cytochrome c oxidoreductase, a multisubunit transmembrane complex that is part of the mitochondrial electron transport chain which drives oxidative phosphorylation. The complex plays an important role in the uptake of multiple carbon sources present in different host niches.</text>
</comment>
<dbReference type="InterPro" id="IPR036642">
    <property type="entry name" value="Cyt_bc1_su8_sf"/>
</dbReference>
<dbReference type="PANTHER" id="PTHR12119">
    <property type="entry name" value="UBIQUINOL-CYTOCHROME C REDUCTASE COMPLEX UBIQUINONE-BINDING PROTEIN QP-C"/>
    <property type="match status" value="1"/>
</dbReference>
<evidence type="ECO:0000313" key="12">
    <source>
        <dbReference type="EMBL" id="KAK7520545.1"/>
    </source>
</evidence>